<comment type="caution">
    <text evidence="10">The sequence shown here is derived from an EMBL/GenBank/DDBJ whole genome shotgun (WGS) entry which is preliminary data.</text>
</comment>
<protein>
    <submittedName>
        <fullName evidence="10">Uncharacterized protein</fullName>
    </submittedName>
</protein>
<evidence type="ECO:0000259" key="8">
    <source>
        <dbReference type="Pfam" id="PF05504"/>
    </source>
</evidence>
<dbReference type="PANTHER" id="PTHR35789:SF1">
    <property type="entry name" value="SPORE GERMINATION PROTEIN B3"/>
    <property type="match status" value="1"/>
</dbReference>
<dbReference type="NCBIfam" id="TIGR02887">
    <property type="entry name" value="spore_ger_x_C"/>
    <property type="match status" value="1"/>
</dbReference>
<name>A0A0M0LK98_9BACL</name>
<comment type="similarity">
    <text evidence="2">Belongs to the GerABKC lipoprotein family.</text>
</comment>
<keyword evidence="5" id="KW-0472">Membrane</keyword>
<organism evidence="10 11">
    <name type="scientific">Viridibacillus arvi</name>
    <dbReference type="NCBI Taxonomy" id="263475"/>
    <lineage>
        <taxon>Bacteria</taxon>
        <taxon>Bacillati</taxon>
        <taxon>Bacillota</taxon>
        <taxon>Bacilli</taxon>
        <taxon>Bacillales</taxon>
        <taxon>Caryophanaceae</taxon>
        <taxon>Viridibacillus</taxon>
    </lineage>
</organism>
<dbReference type="RefSeq" id="WP_053415263.1">
    <property type="nucleotide sequence ID" value="NZ_LILB01000001.1"/>
</dbReference>
<dbReference type="InterPro" id="IPR038501">
    <property type="entry name" value="Spore_GerAC_C_sf"/>
</dbReference>
<dbReference type="Pfam" id="PF25198">
    <property type="entry name" value="Spore_GerAC_N"/>
    <property type="match status" value="1"/>
</dbReference>
<keyword evidence="11" id="KW-1185">Reference proteome</keyword>
<gene>
    <name evidence="10" type="ORF">AMD00_01115</name>
</gene>
<evidence type="ECO:0000313" key="11">
    <source>
        <dbReference type="Proteomes" id="UP000036867"/>
    </source>
</evidence>
<dbReference type="Gene3D" id="3.30.300.210">
    <property type="entry name" value="Nutrient germinant receptor protein C, domain 3"/>
    <property type="match status" value="1"/>
</dbReference>
<reference evidence="11" key="1">
    <citation type="submission" date="2015-08" db="EMBL/GenBank/DDBJ databases">
        <title>Fjat-10028 dsm 16317.</title>
        <authorList>
            <person name="Liu B."/>
            <person name="Wang J."/>
            <person name="Zhu Y."/>
            <person name="Liu G."/>
            <person name="Chen Q."/>
            <person name="Chen Z."/>
            <person name="Lan J."/>
            <person name="Che J."/>
            <person name="Ge C."/>
            <person name="Shi H."/>
            <person name="Pan Z."/>
            <person name="Liu X."/>
        </authorList>
    </citation>
    <scope>NUCLEOTIDE SEQUENCE [LARGE SCALE GENOMIC DNA]</scope>
    <source>
        <strain evidence="11">DSM 16317</strain>
    </source>
</reference>
<dbReference type="STRING" id="263475.AMD00_01115"/>
<accession>A0A0M0LK98</accession>
<dbReference type="PATRIC" id="fig|263475.3.peg.534"/>
<evidence type="ECO:0000313" key="10">
    <source>
        <dbReference type="EMBL" id="KOO51138.1"/>
    </source>
</evidence>
<dbReference type="Proteomes" id="UP000036867">
    <property type="component" value="Unassembled WGS sequence"/>
</dbReference>
<comment type="subcellular location">
    <subcellularLocation>
        <location evidence="1">Membrane</location>
        <topology evidence="1">Lipid-anchor</topology>
    </subcellularLocation>
</comment>
<dbReference type="InterPro" id="IPR008844">
    <property type="entry name" value="Spore_GerAC-like"/>
</dbReference>
<keyword evidence="3" id="KW-0309">Germination</keyword>
<dbReference type="Pfam" id="PF05504">
    <property type="entry name" value="Spore_GerAC"/>
    <property type="match status" value="1"/>
</dbReference>
<dbReference type="GeneID" id="301134720"/>
<dbReference type="InterPro" id="IPR057336">
    <property type="entry name" value="GerAC_N"/>
</dbReference>
<keyword evidence="7" id="KW-0449">Lipoprotein</keyword>
<evidence type="ECO:0000256" key="4">
    <source>
        <dbReference type="ARBA" id="ARBA00022729"/>
    </source>
</evidence>
<evidence type="ECO:0000256" key="6">
    <source>
        <dbReference type="ARBA" id="ARBA00023139"/>
    </source>
</evidence>
<dbReference type="PROSITE" id="PS51257">
    <property type="entry name" value="PROKAR_LIPOPROTEIN"/>
    <property type="match status" value="1"/>
</dbReference>
<evidence type="ECO:0000256" key="3">
    <source>
        <dbReference type="ARBA" id="ARBA00022544"/>
    </source>
</evidence>
<evidence type="ECO:0000259" key="9">
    <source>
        <dbReference type="Pfam" id="PF25198"/>
    </source>
</evidence>
<evidence type="ECO:0000256" key="7">
    <source>
        <dbReference type="ARBA" id="ARBA00023288"/>
    </source>
</evidence>
<dbReference type="EMBL" id="LILB01000001">
    <property type="protein sequence ID" value="KOO51138.1"/>
    <property type="molecule type" value="Genomic_DNA"/>
</dbReference>
<evidence type="ECO:0000256" key="5">
    <source>
        <dbReference type="ARBA" id="ARBA00023136"/>
    </source>
</evidence>
<keyword evidence="6" id="KW-0564">Palmitate</keyword>
<evidence type="ECO:0000256" key="2">
    <source>
        <dbReference type="ARBA" id="ARBA00007886"/>
    </source>
</evidence>
<dbReference type="AlphaFoldDB" id="A0A0M0LK98"/>
<evidence type="ECO:0000256" key="1">
    <source>
        <dbReference type="ARBA" id="ARBA00004635"/>
    </source>
</evidence>
<dbReference type="GO" id="GO:0016020">
    <property type="term" value="C:membrane"/>
    <property type="evidence" value="ECO:0007669"/>
    <property type="project" value="UniProtKB-SubCell"/>
</dbReference>
<dbReference type="PANTHER" id="PTHR35789">
    <property type="entry name" value="SPORE GERMINATION PROTEIN B3"/>
    <property type="match status" value="1"/>
</dbReference>
<dbReference type="Gene3D" id="6.20.190.10">
    <property type="entry name" value="Nutrient germinant receptor protein C, domain 1"/>
    <property type="match status" value="1"/>
</dbReference>
<dbReference type="InterPro" id="IPR046953">
    <property type="entry name" value="Spore_GerAC-like_C"/>
</dbReference>
<proteinExistence type="inferred from homology"/>
<feature type="domain" description="Spore germination protein N-terminal" evidence="9">
    <location>
        <begin position="26"/>
        <end position="198"/>
    </location>
</feature>
<keyword evidence="4" id="KW-0732">Signal</keyword>
<feature type="domain" description="Spore germination GerAC-like C-terminal" evidence="8">
    <location>
        <begin position="224"/>
        <end position="388"/>
    </location>
</feature>
<sequence length="402" mass="45540">MKVRKKITFILFLLSITLLLTGCWSKRELNELAIGVALGIDRVDDQFEVTVQIVDPSELSIKQSSSRTSVVTYTTKGKTIFEAIRKMTLISSRAIYLSHLQIMVIGEGMANDGIKPTLELLARDHEVRNNFYIVVSSKSTAREVLNILTPLEKIPANKLFSSLEVSQKKWGVTSKMRLDQLINHLSNDIKSAALTTVEIIGDQKIGNDQTNMEIVNTPALLQYSGLSIFKDDKLVGILNEEESKSYNYLRDEIESTIESVSCPKNDGNIATQVINSKTEIKVKSIKDIPEFDVNINVEQNIGEVECQIDLTDSNTIKQFNEKESKQIEKRIKSLIEKLQNKYQVDVVGFGEKIYRSHPKEWKKIKGKWEEAIFPKAKINVKVNIKTKGLGTLRNSQLYEQKE</sequence>
<dbReference type="GO" id="GO:0009847">
    <property type="term" value="P:spore germination"/>
    <property type="evidence" value="ECO:0007669"/>
    <property type="project" value="InterPro"/>
</dbReference>